<dbReference type="OrthoDB" id="8452228at2"/>
<keyword evidence="2" id="KW-1185">Reference proteome</keyword>
<name>A0A1T5JC78_9GAMM</name>
<protein>
    <recommendedName>
        <fullName evidence="3">Phage gp6-like head-tail connector protein</fullName>
    </recommendedName>
</protein>
<sequence length="192" mass="20459">MRLRLITAPSDQVVTTAAARAQVNAYGTAQDAQLEAMIAAVVSGLDGYQGELGRALVEQEWELALDSFPPSAICLPLPPLLSVASVKYVDPDGVQQTMDPAGYTTEPGEHGFTMPVHGTCWPATRAQPLAVRVQFKAGYGTTGDKVPAAIRSAILLRVADLFENRESSIVGKSVAPNPTSDLLLFPFKLVRP</sequence>
<dbReference type="CDD" id="cd08054">
    <property type="entry name" value="gp6"/>
    <property type="match status" value="1"/>
</dbReference>
<dbReference type="Proteomes" id="UP000190341">
    <property type="component" value="Unassembled WGS sequence"/>
</dbReference>
<dbReference type="AlphaFoldDB" id="A0A1T5JC78"/>
<dbReference type="NCBIfam" id="TIGR02215">
    <property type="entry name" value="phage_chp_gp8"/>
    <property type="match status" value="1"/>
</dbReference>
<dbReference type="STRING" id="428993.SAMN06296058_0688"/>
<proteinExistence type="predicted"/>
<dbReference type="EMBL" id="FUZV01000001">
    <property type="protein sequence ID" value="SKC48882.1"/>
    <property type="molecule type" value="Genomic_DNA"/>
</dbReference>
<dbReference type="InterPro" id="IPR011738">
    <property type="entry name" value="Phage_CHP"/>
</dbReference>
<organism evidence="1 2">
    <name type="scientific">Pseudoxanthomonas indica</name>
    <dbReference type="NCBI Taxonomy" id="428993"/>
    <lineage>
        <taxon>Bacteria</taxon>
        <taxon>Pseudomonadati</taxon>
        <taxon>Pseudomonadota</taxon>
        <taxon>Gammaproteobacteria</taxon>
        <taxon>Lysobacterales</taxon>
        <taxon>Lysobacteraceae</taxon>
        <taxon>Pseudoxanthomonas</taxon>
    </lineage>
</organism>
<dbReference type="RefSeq" id="WP_079723067.1">
    <property type="nucleotide sequence ID" value="NZ_BMCL01000003.1"/>
</dbReference>
<dbReference type="Gene3D" id="1.10.3230.30">
    <property type="entry name" value="Phage gp6-like head-tail connector protein"/>
    <property type="match status" value="1"/>
</dbReference>
<evidence type="ECO:0000313" key="1">
    <source>
        <dbReference type="EMBL" id="SKC48882.1"/>
    </source>
</evidence>
<evidence type="ECO:0008006" key="3">
    <source>
        <dbReference type="Google" id="ProtNLM"/>
    </source>
</evidence>
<evidence type="ECO:0000313" key="2">
    <source>
        <dbReference type="Proteomes" id="UP000190341"/>
    </source>
</evidence>
<accession>A0A1T5JC78</accession>
<gene>
    <name evidence="1" type="ORF">SAMN06296058_0688</name>
</gene>
<reference evidence="1 2" key="1">
    <citation type="submission" date="2017-02" db="EMBL/GenBank/DDBJ databases">
        <authorList>
            <person name="Peterson S.W."/>
        </authorList>
    </citation>
    <scope>NUCLEOTIDE SEQUENCE [LARGE SCALE GENOMIC DNA]</scope>
    <source>
        <strain evidence="1 2">P15</strain>
    </source>
</reference>